<sequence>MKQKSAFLALVAVNVVALFAGAQRFFVTFAQLPIAGPCNPKALGAVQAAGVESMRNYLFPSLMWLAGISLVNLAFAGIVVLRRRTAGA</sequence>
<dbReference type="Proteomes" id="UP001204615">
    <property type="component" value="Unassembled WGS sequence"/>
</dbReference>
<gene>
    <name evidence="2" type="ORF">NC595_16405</name>
</gene>
<dbReference type="EMBL" id="JAMZEK010000003">
    <property type="protein sequence ID" value="MCP1375631.1"/>
    <property type="molecule type" value="Genomic_DNA"/>
</dbReference>
<keyword evidence="3" id="KW-1185">Reference proteome</keyword>
<accession>A0ABT1FE24</accession>
<keyword evidence="1" id="KW-1133">Transmembrane helix</keyword>
<proteinExistence type="predicted"/>
<reference evidence="2 3" key="1">
    <citation type="submission" date="2022-06" db="EMBL/GenBank/DDBJ databases">
        <title>Dyella sp. Sa strain:Sa Genome sequencing.</title>
        <authorList>
            <person name="Park S."/>
        </authorList>
    </citation>
    <scope>NUCLEOTIDE SEQUENCE [LARGE SCALE GENOMIC DNA]</scope>
    <source>
        <strain evidence="2 3">Sa</strain>
    </source>
</reference>
<evidence type="ECO:0000313" key="2">
    <source>
        <dbReference type="EMBL" id="MCP1375631.1"/>
    </source>
</evidence>
<evidence type="ECO:0000313" key="3">
    <source>
        <dbReference type="Proteomes" id="UP001204615"/>
    </source>
</evidence>
<organism evidence="2 3">
    <name type="scientific">Dyella lutea</name>
    <dbReference type="NCBI Taxonomy" id="2950441"/>
    <lineage>
        <taxon>Bacteria</taxon>
        <taxon>Pseudomonadati</taxon>
        <taxon>Pseudomonadota</taxon>
        <taxon>Gammaproteobacteria</taxon>
        <taxon>Lysobacterales</taxon>
        <taxon>Rhodanobacteraceae</taxon>
        <taxon>Dyella</taxon>
    </lineage>
</organism>
<feature type="transmembrane region" description="Helical" evidence="1">
    <location>
        <begin position="62"/>
        <end position="81"/>
    </location>
</feature>
<keyword evidence="1" id="KW-0472">Membrane</keyword>
<name>A0ABT1FE24_9GAMM</name>
<evidence type="ECO:0008006" key="4">
    <source>
        <dbReference type="Google" id="ProtNLM"/>
    </source>
</evidence>
<keyword evidence="1" id="KW-0812">Transmembrane</keyword>
<protein>
    <recommendedName>
        <fullName evidence="4">Disulfide bond formation protein DsbB</fullName>
    </recommendedName>
</protein>
<evidence type="ECO:0000256" key="1">
    <source>
        <dbReference type="SAM" id="Phobius"/>
    </source>
</evidence>
<comment type="caution">
    <text evidence="2">The sequence shown here is derived from an EMBL/GenBank/DDBJ whole genome shotgun (WGS) entry which is preliminary data.</text>
</comment>
<dbReference type="RefSeq" id="WP_253568240.1">
    <property type="nucleotide sequence ID" value="NZ_JAMZEK010000003.1"/>
</dbReference>